<dbReference type="EMBL" id="BSXT01000738">
    <property type="protein sequence ID" value="GMF33403.1"/>
    <property type="molecule type" value="Genomic_DNA"/>
</dbReference>
<protein>
    <submittedName>
        <fullName evidence="2">Unnamed protein product</fullName>
    </submittedName>
</protein>
<organism evidence="2 3">
    <name type="scientific">Phytophthora fragariaefolia</name>
    <dbReference type="NCBI Taxonomy" id="1490495"/>
    <lineage>
        <taxon>Eukaryota</taxon>
        <taxon>Sar</taxon>
        <taxon>Stramenopiles</taxon>
        <taxon>Oomycota</taxon>
        <taxon>Peronosporomycetes</taxon>
        <taxon>Peronosporales</taxon>
        <taxon>Peronosporaceae</taxon>
        <taxon>Phytophthora</taxon>
    </lineage>
</organism>
<dbReference type="OrthoDB" id="125368at2759"/>
<reference evidence="2" key="1">
    <citation type="submission" date="2023-04" db="EMBL/GenBank/DDBJ databases">
        <title>Phytophthora fragariaefolia NBRC 109709.</title>
        <authorList>
            <person name="Ichikawa N."/>
            <person name="Sato H."/>
            <person name="Tonouchi N."/>
        </authorList>
    </citation>
    <scope>NUCLEOTIDE SEQUENCE</scope>
    <source>
        <strain evidence="2">NBRC 109709</strain>
    </source>
</reference>
<evidence type="ECO:0000313" key="3">
    <source>
        <dbReference type="Proteomes" id="UP001165121"/>
    </source>
</evidence>
<evidence type="ECO:0000313" key="2">
    <source>
        <dbReference type="EMBL" id="GMF33403.1"/>
    </source>
</evidence>
<dbReference type="Proteomes" id="UP001165121">
    <property type="component" value="Unassembled WGS sequence"/>
</dbReference>
<sequence length="150" mass="16319">MEAADAAAVRFDRDEPPQGFGQIDPALWSNNETHFGENFVSVEGEVHVVVVVPKRVEEDDVWSAEDLSTVDLQVNSPMRVDVFGLPGALQDQDFDHTSTVTPSFQLNSPAGTGTKWLSSLSAPGLSRSAIVCTKRGVSYQWDILVVDLMA</sequence>
<comment type="caution">
    <text evidence="2">The sequence shown here is derived from an EMBL/GenBank/DDBJ whole genome shotgun (WGS) entry which is preliminary data.</text>
</comment>
<dbReference type="AlphaFoldDB" id="A0A9W6X837"/>
<evidence type="ECO:0000256" key="1">
    <source>
        <dbReference type="SAM" id="MobiDB-lite"/>
    </source>
</evidence>
<proteinExistence type="predicted"/>
<name>A0A9W6X837_9STRA</name>
<accession>A0A9W6X837</accession>
<keyword evidence="3" id="KW-1185">Reference proteome</keyword>
<feature type="region of interest" description="Disordered" evidence="1">
    <location>
        <begin position="1"/>
        <end position="24"/>
    </location>
</feature>
<gene>
    <name evidence="2" type="ORF">Pfra01_000827400</name>
</gene>